<evidence type="ECO:0000313" key="2">
    <source>
        <dbReference type="EMBL" id="MCI10713.1"/>
    </source>
</evidence>
<dbReference type="EMBL" id="LXQA010077320">
    <property type="protein sequence ID" value="MCI10713.1"/>
    <property type="molecule type" value="Genomic_DNA"/>
</dbReference>
<proteinExistence type="predicted"/>
<reference evidence="2 3" key="1">
    <citation type="journal article" date="2018" name="Front. Plant Sci.">
        <title>Red Clover (Trifolium pratense) and Zigzag Clover (T. medium) - A Picture of Genomic Similarities and Differences.</title>
        <authorList>
            <person name="Dluhosova J."/>
            <person name="Istvanek J."/>
            <person name="Nedelnik J."/>
            <person name="Repkova J."/>
        </authorList>
    </citation>
    <scope>NUCLEOTIDE SEQUENCE [LARGE SCALE GENOMIC DNA]</scope>
    <source>
        <strain evidence="3">cv. 10/8</strain>
        <tissue evidence="2">Leaf</tissue>
    </source>
</reference>
<feature type="non-terminal residue" evidence="2">
    <location>
        <position position="138"/>
    </location>
</feature>
<comment type="caution">
    <text evidence="2">The sequence shown here is derived from an EMBL/GenBank/DDBJ whole genome shotgun (WGS) entry which is preliminary data.</text>
</comment>
<dbReference type="AlphaFoldDB" id="A0A392PF39"/>
<evidence type="ECO:0000313" key="3">
    <source>
        <dbReference type="Proteomes" id="UP000265520"/>
    </source>
</evidence>
<organism evidence="2 3">
    <name type="scientific">Trifolium medium</name>
    <dbReference type="NCBI Taxonomy" id="97028"/>
    <lineage>
        <taxon>Eukaryota</taxon>
        <taxon>Viridiplantae</taxon>
        <taxon>Streptophyta</taxon>
        <taxon>Embryophyta</taxon>
        <taxon>Tracheophyta</taxon>
        <taxon>Spermatophyta</taxon>
        <taxon>Magnoliopsida</taxon>
        <taxon>eudicotyledons</taxon>
        <taxon>Gunneridae</taxon>
        <taxon>Pentapetalae</taxon>
        <taxon>rosids</taxon>
        <taxon>fabids</taxon>
        <taxon>Fabales</taxon>
        <taxon>Fabaceae</taxon>
        <taxon>Papilionoideae</taxon>
        <taxon>50 kb inversion clade</taxon>
        <taxon>NPAAA clade</taxon>
        <taxon>Hologalegina</taxon>
        <taxon>IRL clade</taxon>
        <taxon>Trifolieae</taxon>
        <taxon>Trifolium</taxon>
    </lineage>
</organism>
<dbReference type="InterPro" id="IPR046796">
    <property type="entry name" value="Transposase_32_dom"/>
</dbReference>
<sequence>MNIQLIRAEFTCRKWGGFNNSITSGNRTMAMEFLTNAWRSPSEVNHCKVNVRGREVYYSIPEINRVFNLFVPPVCTLQHKRENSKSLSVQQREALKSQLAIPNVEWLRPVRSGLNKHFKTKKLLDIPRILAEFWIHSV</sequence>
<keyword evidence="3" id="KW-1185">Reference proteome</keyword>
<feature type="domain" description="Putative plant transposon protein" evidence="1">
    <location>
        <begin position="13"/>
        <end position="137"/>
    </location>
</feature>
<evidence type="ECO:0000259" key="1">
    <source>
        <dbReference type="Pfam" id="PF20167"/>
    </source>
</evidence>
<accession>A0A392PF39</accession>
<protein>
    <recommendedName>
        <fullName evidence="1">Putative plant transposon protein domain-containing protein</fullName>
    </recommendedName>
</protein>
<dbReference type="Proteomes" id="UP000265520">
    <property type="component" value="Unassembled WGS sequence"/>
</dbReference>
<name>A0A392PF39_9FABA</name>
<dbReference type="Pfam" id="PF20167">
    <property type="entry name" value="Transposase_32"/>
    <property type="match status" value="1"/>
</dbReference>